<dbReference type="PRINTS" id="PR01436">
    <property type="entry name" value="NADHDHGNASE2"/>
</dbReference>
<geneLocation type="mitochondrion" evidence="20"/>
<feature type="transmembrane region" description="Helical" evidence="17">
    <location>
        <begin position="26"/>
        <end position="47"/>
    </location>
</feature>
<feature type="domain" description="NADH dehydrogenase subunit 2 C-terminal" evidence="19">
    <location>
        <begin position="290"/>
        <end position="344"/>
    </location>
</feature>
<dbReference type="Pfam" id="PF00361">
    <property type="entry name" value="Proton_antipo_M"/>
    <property type="match status" value="1"/>
</dbReference>
<evidence type="ECO:0000256" key="5">
    <source>
        <dbReference type="ARBA" id="ARBA00022448"/>
    </source>
</evidence>
<evidence type="ECO:0000256" key="9">
    <source>
        <dbReference type="ARBA" id="ARBA00022967"/>
    </source>
</evidence>
<comment type="function">
    <text evidence="17">Core subunit of the mitochondrial membrane respiratory chain NADH dehydrogenase (Complex I) which catalyzes electron transfer from NADH through the respiratory chain, using ubiquinone as an electron acceptor. Essential for the catalytic activity and assembly of complex I.</text>
</comment>
<dbReference type="CTD" id="4536"/>
<dbReference type="GO" id="GO:0008137">
    <property type="term" value="F:NADH dehydrogenase (ubiquinone) activity"/>
    <property type="evidence" value="ECO:0007669"/>
    <property type="project" value="UniProtKB-EC"/>
</dbReference>
<evidence type="ECO:0000256" key="1">
    <source>
        <dbReference type="ARBA" id="ARBA00004448"/>
    </source>
</evidence>
<dbReference type="InterPro" id="IPR050175">
    <property type="entry name" value="Complex_I_Subunit_2"/>
</dbReference>
<keyword evidence="14 17" id="KW-0496">Mitochondrion</keyword>
<feature type="transmembrane region" description="Helical" evidence="17">
    <location>
        <begin position="202"/>
        <end position="219"/>
    </location>
</feature>
<evidence type="ECO:0000256" key="16">
    <source>
        <dbReference type="ARBA" id="ARBA00049551"/>
    </source>
</evidence>
<evidence type="ECO:0000313" key="20">
    <source>
        <dbReference type="EMBL" id="AAT07835.1"/>
    </source>
</evidence>
<feature type="transmembrane region" description="Helical" evidence="17">
    <location>
        <begin position="324"/>
        <end position="344"/>
    </location>
</feature>
<dbReference type="InterPro" id="IPR001750">
    <property type="entry name" value="ND/Mrp_TM"/>
</dbReference>
<keyword evidence="15 17" id="KW-0472">Membrane</keyword>
<dbReference type="EC" id="7.1.1.2" evidence="3 17"/>
<feature type="domain" description="NADH:quinone oxidoreductase/Mrp antiporter transmembrane" evidence="18">
    <location>
        <begin position="23"/>
        <end position="288"/>
    </location>
</feature>
<evidence type="ECO:0000256" key="2">
    <source>
        <dbReference type="ARBA" id="ARBA00007012"/>
    </source>
</evidence>
<evidence type="ECO:0000256" key="7">
    <source>
        <dbReference type="ARBA" id="ARBA00022692"/>
    </source>
</evidence>
<evidence type="ECO:0000256" key="17">
    <source>
        <dbReference type="RuleBase" id="RU003403"/>
    </source>
</evidence>
<evidence type="ECO:0000256" key="6">
    <source>
        <dbReference type="ARBA" id="ARBA00022660"/>
    </source>
</evidence>
<evidence type="ECO:0000256" key="14">
    <source>
        <dbReference type="ARBA" id="ARBA00023128"/>
    </source>
</evidence>
<evidence type="ECO:0000256" key="15">
    <source>
        <dbReference type="ARBA" id="ARBA00023136"/>
    </source>
</evidence>
<evidence type="ECO:0000256" key="4">
    <source>
        <dbReference type="ARBA" id="ARBA00021008"/>
    </source>
</evidence>
<dbReference type="RefSeq" id="YP_138254.1">
    <property type="nucleotide sequence ID" value="NC_006402.1"/>
</dbReference>
<dbReference type="AlphaFoldDB" id="Q5VHM7"/>
<organism evidence="20">
    <name type="scientific">Bombina fortinuptialis</name>
    <name type="common">large-spined bell toad</name>
    <dbReference type="NCBI Taxonomy" id="414351"/>
    <lineage>
        <taxon>Eukaryota</taxon>
        <taxon>Metazoa</taxon>
        <taxon>Chordata</taxon>
        <taxon>Craniata</taxon>
        <taxon>Vertebrata</taxon>
        <taxon>Euteleostomi</taxon>
        <taxon>Amphibia</taxon>
        <taxon>Batrachia</taxon>
        <taxon>Anura</taxon>
        <taxon>Bombinatoridae</taxon>
        <taxon>Bombina</taxon>
    </lineage>
</organism>
<keyword evidence="9 17" id="KW-1278">Translocase</keyword>
<feature type="transmembrane region" description="Helical" evidence="17">
    <location>
        <begin position="92"/>
        <end position="115"/>
    </location>
</feature>
<comment type="subcellular location">
    <subcellularLocation>
        <location evidence="1 17">Mitochondrion inner membrane</location>
        <topology evidence="1 17">Multi-pass membrane protein</topology>
    </subcellularLocation>
</comment>
<evidence type="ECO:0000259" key="18">
    <source>
        <dbReference type="Pfam" id="PF00361"/>
    </source>
</evidence>
<keyword evidence="8 17" id="KW-0999">Mitochondrion inner membrane</keyword>
<dbReference type="InterPro" id="IPR010933">
    <property type="entry name" value="NADH_DH_su2_C"/>
</dbReference>
<evidence type="ECO:0000256" key="12">
    <source>
        <dbReference type="ARBA" id="ARBA00023027"/>
    </source>
</evidence>
<keyword evidence="11 17" id="KW-1133">Transmembrane helix</keyword>
<gene>
    <name evidence="20" type="primary">ND2</name>
</gene>
<proteinExistence type="inferred from homology"/>
<dbReference type="PANTHER" id="PTHR46552:SF1">
    <property type="entry name" value="NADH-UBIQUINONE OXIDOREDUCTASE CHAIN 2"/>
    <property type="match status" value="1"/>
</dbReference>
<keyword evidence="7 17" id="KW-0812">Transmembrane</keyword>
<evidence type="ECO:0000256" key="13">
    <source>
        <dbReference type="ARBA" id="ARBA00023075"/>
    </source>
</evidence>
<dbReference type="EMBL" id="AY458591">
    <property type="protein sequence ID" value="AAT07835.1"/>
    <property type="molecule type" value="Genomic_DNA"/>
</dbReference>
<dbReference type="GO" id="GO:0006120">
    <property type="term" value="P:mitochondrial electron transport, NADH to ubiquinone"/>
    <property type="evidence" value="ECO:0007669"/>
    <property type="project" value="InterPro"/>
</dbReference>
<keyword evidence="5" id="KW-0813">Transport</keyword>
<dbReference type="GeneID" id="3131097"/>
<dbReference type="PANTHER" id="PTHR46552">
    <property type="entry name" value="NADH-UBIQUINONE OXIDOREDUCTASE CHAIN 2"/>
    <property type="match status" value="1"/>
</dbReference>
<feature type="transmembrane region" description="Helical" evidence="17">
    <location>
        <begin position="153"/>
        <end position="171"/>
    </location>
</feature>
<dbReference type="Pfam" id="PF06444">
    <property type="entry name" value="NADH_dehy_S2_C"/>
    <property type="match status" value="1"/>
</dbReference>
<reference evidence="20" key="1">
    <citation type="journal article" date="2005" name="Syst. Biol.">
        <title>Mitogenomic perspectives on the origin and phylogeny of living amphibians.</title>
        <authorList>
            <person name="Zhang P."/>
            <person name="Zhou H."/>
            <person name="Chen Y.Q."/>
            <person name="Liu Y.F."/>
            <person name="Qu L.H."/>
        </authorList>
    </citation>
    <scope>NUCLEOTIDE SEQUENCE</scope>
</reference>
<keyword evidence="12 17" id="KW-0520">NAD</keyword>
<feature type="transmembrane region" description="Helical" evidence="17">
    <location>
        <begin position="240"/>
        <end position="257"/>
    </location>
</feature>
<accession>Q5VHM7</accession>
<keyword evidence="6 17" id="KW-0679">Respiratory chain</keyword>
<keyword evidence="10 17" id="KW-0249">Electron transport</keyword>
<comment type="similarity">
    <text evidence="2 17">Belongs to the complex I subunit 2 family.</text>
</comment>
<feature type="transmembrane region" description="Helical" evidence="17">
    <location>
        <begin position="277"/>
        <end position="303"/>
    </location>
</feature>
<comment type="catalytic activity">
    <reaction evidence="16 17">
        <text>a ubiquinone + NADH + 5 H(+)(in) = a ubiquinol + NAD(+) + 4 H(+)(out)</text>
        <dbReference type="Rhea" id="RHEA:29091"/>
        <dbReference type="Rhea" id="RHEA-COMP:9565"/>
        <dbReference type="Rhea" id="RHEA-COMP:9566"/>
        <dbReference type="ChEBI" id="CHEBI:15378"/>
        <dbReference type="ChEBI" id="CHEBI:16389"/>
        <dbReference type="ChEBI" id="CHEBI:17976"/>
        <dbReference type="ChEBI" id="CHEBI:57540"/>
        <dbReference type="ChEBI" id="CHEBI:57945"/>
        <dbReference type="EC" id="7.1.1.2"/>
    </reaction>
</comment>
<dbReference type="GO" id="GO:0005743">
    <property type="term" value="C:mitochondrial inner membrane"/>
    <property type="evidence" value="ECO:0007669"/>
    <property type="project" value="UniProtKB-SubCell"/>
</dbReference>
<sequence length="348" mass="38119">MSPLVLSTLLSSLALGTMITASSHHWLLAWMGLEINTLAIIPLMAKMHHPRAIEAATKYFITQAAASAMILFSSITNAWATGEWDIMNLTSHLSTTTMLMAILMKLGVAPFHFWLPEVLQGIDLTTGLILSTWQKLAPMVLLLQISTSLNPQLLFTAGIISTVIGGWGGLNQTQLRKILAYSSVAHLGWMMAALTISLQLTVLNLIIYIIMTTAVFLTLKMLSSTKISTLSSSWQKTPTLTAMFTLMLLSMGGLPPLTGFMPKWLILQEMTKQNATVLATVMALSALLSLFFYIRLAYALTLTTHPNTTHSTQLWRFSTVQPKLLLATSTMTSVTLLPITPLLLSLMP</sequence>
<evidence type="ECO:0000256" key="10">
    <source>
        <dbReference type="ARBA" id="ARBA00022982"/>
    </source>
</evidence>
<evidence type="ECO:0000256" key="3">
    <source>
        <dbReference type="ARBA" id="ARBA00012944"/>
    </source>
</evidence>
<evidence type="ECO:0000256" key="11">
    <source>
        <dbReference type="ARBA" id="ARBA00022989"/>
    </source>
</evidence>
<protein>
    <recommendedName>
        <fullName evidence="4 17">NADH-ubiquinone oxidoreductase chain 2</fullName>
        <ecNumber evidence="3 17">7.1.1.2</ecNumber>
    </recommendedName>
</protein>
<evidence type="ECO:0000256" key="8">
    <source>
        <dbReference type="ARBA" id="ARBA00022792"/>
    </source>
</evidence>
<name>Q5VHM7_9ANUR</name>
<keyword evidence="13 17" id="KW-0830">Ubiquinone</keyword>
<dbReference type="InterPro" id="IPR003917">
    <property type="entry name" value="NADH_UbQ_OxRdtase_chain2"/>
</dbReference>
<evidence type="ECO:0000259" key="19">
    <source>
        <dbReference type="Pfam" id="PF06444"/>
    </source>
</evidence>
<feature type="transmembrane region" description="Helical" evidence="17">
    <location>
        <begin position="59"/>
        <end position="80"/>
    </location>
</feature>